<evidence type="ECO:0000313" key="3">
    <source>
        <dbReference type="Proteomes" id="UP000521922"/>
    </source>
</evidence>
<gene>
    <name evidence="2" type="ORF">BJ968_004575</name>
</gene>
<evidence type="ECO:0000313" key="2">
    <source>
        <dbReference type="EMBL" id="NYD25035.1"/>
    </source>
</evidence>
<dbReference type="InterPro" id="IPR029057">
    <property type="entry name" value="PRTase-like"/>
</dbReference>
<dbReference type="PANTHER" id="PTHR47505:SF1">
    <property type="entry name" value="DNA UTILIZATION PROTEIN YHGH"/>
    <property type="match status" value="1"/>
</dbReference>
<comment type="similarity">
    <text evidence="1">Belongs to the ComF/GntX family.</text>
</comment>
<dbReference type="Proteomes" id="UP000521922">
    <property type="component" value="Unassembled WGS sequence"/>
</dbReference>
<dbReference type="EMBL" id="JACCBB010000001">
    <property type="protein sequence ID" value="NYD25035.1"/>
    <property type="molecule type" value="Genomic_DNA"/>
</dbReference>
<accession>A0A7Y9DQN1</accession>
<dbReference type="CDD" id="cd06223">
    <property type="entry name" value="PRTases_typeI"/>
    <property type="match status" value="1"/>
</dbReference>
<evidence type="ECO:0000256" key="1">
    <source>
        <dbReference type="ARBA" id="ARBA00008007"/>
    </source>
</evidence>
<dbReference type="AlphaFoldDB" id="A0A7Y9DQN1"/>
<dbReference type="PANTHER" id="PTHR47505">
    <property type="entry name" value="DNA UTILIZATION PROTEIN YHGH"/>
    <property type="match status" value="1"/>
</dbReference>
<dbReference type="Gene3D" id="3.40.50.2020">
    <property type="match status" value="1"/>
</dbReference>
<reference evidence="2 3" key="1">
    <citation type="submission" date="2020-07" db="EMBL/GenBank/DDBJ databases">
        <title>Sequencing the genomes of 1000 actinobacteria strains.</title>
        <authorList>
            <person name="Klenk H.-P."/>
        </authorList>
    </citation>
    <scope>NUCLEOTIDE SEQUENCE [LARGE SCALE GENOMIC DNA]</scope>
    <source>
        <strain evidence="2 3">DSM 7487</strain>
    </source>
</reference>
<dbReference type="InterPro" id="IPR000836">
    <property type="entry name" value="PRTase_dom"/>
</dbReference>
<comment type="caution">
    <text evidence="2">The sequence shown here is derived from an EMBL/GenBank/DDBJ whole genome shotgun (WGS) entry which is preliminary data.</text>
</comment>
<name>A0A7Y9DQN1_9ACTN</name>
<organism evidence="2 3">
    <name type="scientific">Kineococcus aurantiacus</name>
    <dbReference type="NCBI Taxonomy" id="37633"/>
    <lineage>
        <taxon>Bacteria</taxon>
        <taxon>Bacillati</taxon>
        <taxon>Actinomycetota</taxon>
        <taxon>Actinomycetes</taxon>
        <taxon>Kineosporiales</taxon>
        <taxon>Kineosporiaceae</taxon>
        <taxon>Kineococcus</taxon>
    </lineage>
</organism>
<sequence>MPSLTVTGDADRLRSASDALIPYLVPPPPPAADICPGCSSWRDVLGQDLCHNCADVVQALGRVPVPATVISLYRKPSPLRDWLTFYKDPDAAADDEHRQWPLEPARETTARLSTITARFLLENVGAAPLQDLDAVCVVPSTRRQPPHALEAVLRGVGLNVPVVSLLQRTTTPLEHSHPALGAYACTEPVQDSRVLLVDDVYTTGALSQSAAHALQEAGAHVTALIVLARRFNPGHDPAVAAIWQRQAAAAFSWRCDWPSTSAPPSPH</sequence>
<keyword evidence="3" id="KW-1185">Reference proteome</keyword>
<proteinExistence type="inferred from homology"/>
<protein>
    <recommendedName>
        <fullName evidence="4">Amidophosphoribosyltransferase</fullName>
    </recommendedName>
</protein>
<evidence type="ECO:0008006" key="4">
    <source>
        <dbReference type="Google" id="ProtNLM"/>
    </source>
</evidence>
<dbReference type="SUPFAM" id="SSF53271">
    <property type="entry name" value="PRTase-like"/>
    <property type="match status" value="1"/>
</dbReference>
<dbReference type="InterPro" id="IPR051910">
    <property type="entry name" value="ComF/GntX_DNA_util-trans"/>
</dbReference>
<dbReference type="RefSeq" id="WP_179755855.1">
    <property type="nucleotide sequence ID" value="NZ_BAAAGN010000008.1"/>
</dbReference>